<evidence type="ECO:0000313" key="4">
    <source>
        <dbReference type="Proteomes" id="UP000634476"/>
    </source>
</evidence>
<feature type="compositionally biased region" description="Low complexity" evidence="1">
    <location>
        <begin position="78"/>
        <end position="95"/>
    </location>
</feature>
<sequence>MDPVAVLRAARTVRAELDGLLGDSAGELRDRLDPILAEEGRRDPEGLSHAAVMVIAQYGPAWERLAVLLHLDEPATAAPAPGPPAAHGSAPDPAGRPALPDSGPSAPPGHGSPAPGGGRFGSSESGPAGIPSFAAWRPSEPPDPPHPRGERPSPPLEPWEAPEPWEEAPESKVPEQRYAQEPWHTQEPWQEPEQWRVPEPWQAPEQWQVPGTAGQPQFPEAPGQQFPGTPGHQAPDTPGHQRQLPDTPGHRYPDAPGQRQSPGMPEPWQAAGAAERYAPPPDSPAPPAPSPAPTPSPSPGPAPAPPPGQAPPQPQARSRSQSSGKGPLQRLTGALRRRHKKQAGSAEWEAFPLIEAPEEVVAGWGLEVRVGITGASGREAESVSIGEPFDLDVQVIAEGFEAPDGWRARLRVEEDSPYPAAVLRLRALPLDRRHSQEPAAQEAGEDAQTAARRIQVVYSVGGQAVGFGTRAVTVLASPGLIGRESAPAEVAGTRVQPPARGRSGGRHSGRHGDPHGQEGEPGGFSADVTAVIVHGDHPGRLWWSYLSPHFVTPDQAEACELGTRASAFGRELVAEVTARTGHADMSLYLRSAGRRLALKVPPGFWELLEAVAARIAPRPPTVLLLSQEPYVPWELATLERPIDPSAPAFLDCQAAVGRWALGGRLPELPPPPTAGSDVARLREALAASGEQPRVLGLTVPGGTGVLIRADRPALAPRLVAGLRLGGSPFVFLAGDGGPDVAQAFLVAGAGGVAAPLWPVPEEAVQDMAMEFYRRCLAGEPPAEVLRSLRCAGSAAATAYRFSGHPSAVLPPQPQA</sequence>
<accession>A0A8J3SZM5</accession>
<name>A0A8J3SZM5_9ACTN</name>
<feature type="compositionally biased region" description="Low complexity" evidence="1">
    <location>
        <begin position="102"/>
        <end position="113"/>
    </location>
</feature>
<gene>
    <name evidence="3" type="ORF">Pta02_56070</name>
</gene>
<evidence type="ECO:0000313" key="3">
    <source>
        <dbReference type="EMBL" id="GII03599.1"/>
    </source>
</evidence>
<evidence type="ECO:0000256" key="1">
    <source>
        <dbReference type="SAM" id="MobiDB-lite"/>
    </source>
</evidence>
<protein>
    <recommendedName>
        <fullName evidence="2">CHAT domain-containing protein</fullName>
    </recommendedName>
</protein>
<dbReference type="Pfam" id="PF12770">
    <property type="entry name" value="CHAT"/>
    <property type="match status" value="1"/>
</dbReference>
<dbReference type="RefSeq" id="WP_203877881.1">
    <property type="nucleotide sequence ID" value="NZ_BOOK01000040.1"/>
</dbReference>
<organism evidence="3 4">
    <name type="scientific">Planobispora takensis</name>
    <dbReference type="NCBI Taxonomy" id="1367882"/>
    <lineage>
        <taxon>Bacteria</taxon>
        <taxon>Bacillati</taxon>
        <taxon>Actinomycetota</taxon>
        <taxon>Actinomycetes</taxon>
        <taxon>Streptosporangiales</taxon>
        <taxon>Streptosporangiaceae</taxon>
        <taxon>Planobispora</taxon>
    </lineage>
</organism>
<dbReference type="Proteomes" id="UP000634476">
    <property type="component" value="Unassembled WGS sequence"/>
</dbReference>
<dbReference type="InterPro" id="IPR024983">
    <property type="entry name" value="CHAT_dom"/>
</dbReference>
<proteinExistence type="predicted"/>
<evidence type="ECO:0000259" key="2">
    <source>
        <dbReference type="Pfam" id="PF12770"/>
    </source>
</evidence>
<feature type="region of interest" description="Disordered" evidence="1">
    <location>
        <begin position="78"/>
        <end position="346"/>
    </location>
</feature>
<feature type="compositionally biased region" description="Pro residues" evidence="1">
    <location>
        <begin position="278"/>
        <end position="314"/>
    </location>
</feature>
<feature type="region of interest" description="Disordered" evidence="1">
    <location>
        <begin position="486"/>
        <end position="524"/>
    </location>
</feature>
<dbReference type="AlphaFoldDB" id="A0A8J3SZM5"/>
<feature type="domain" description="CHAT" evidence="2">
    <location>
        <begin position="739"/>
        <end position="787"/>
    </location>
</feature>
<reference evidence="3" key="1">
    <citation type="submission" date="2021-01" db="EMBL/GenBank/DDBJ databases">
        <title>Whole genome shotgun sequence of Planobispora takensis NBRC 109077.</title>
        <authorList>
            <person name="Komaki H."/>
            <person name="Tamura T."/>
        </authorList>
    </citation>
    <scope>NUCLEOTIDE SEQUENCE</scope>
    <source>
        <strain evidence="3">NBRC 109077</strain>
    </source>
</reference>
<comment type="caution">
    <text evidence="3">The sequence shown here is derived from an EMBL/GenBank/DDBJ whole genome shotgun (WGS) entry which is preliminary data.</text>
</comment>
<keyword evidence="4" id="KW-1185">Reference proteome</keyword>
<dbReference type="EMBL" id="BOOK01000040">
    <property type="protein sequence ID" value="GII03599.1"/>
    <property type="molecule type" value="Genomic_DNA"/>
</dbReference>